<dbReference type="InterPro" id="IPR043129">
    <property type="entry name" value="ATPase_NBD"/>
</dbReference>
<organism evidence="2 3">
    <name type="scientific">Pontibacillus chungwhensis BH030062</name>
    <dbReference type="NCBI Taxonomy" id="1385513"/>
    <lineage>
        <taxon>Bacteria</taxon>
        <taxon>Bacillati</taxon>
        <taxon>Bacillota</taxon>
        <taxon>Bacilli</taxon>
        <taxon>Bacillales</taxon>
        <taxon>Bacillaceae</taxon>
        <taxon>Pontibacillus</taxon>
    </lineage>
</organism>
<comment type="caution">
    <text evidence="2">The sequence shown here is derived from an EMBL/GenBank/DDBJ whole genome shotgun (WGS) entry which is preliminary data.</text>
</comment>
<dbReference type="InterPro" id="IPR005883">
    <property type="entry name" value="PilM"/>
</dbReference>
<dbReference type="eggNOG" id="COG0849">
    <property type="taxonomic scope" value="Bacteria"/>
</dbReference>
<name>A0A0A2UUJ4_9BACI</name>
<evidence type="ECO:0000313" key="2">
    <source>
        <dbReference type="EMBL" id="KGP90176.1"/>
    </source>
</evidence>
<dbReference type="GO" id="GO:0051301">
    <property type="term" value="P:cell division"/>
    <property type="evidence" value="ECO:0007669"/>
    <property type="project" value="UniProtKB-KW"/>
</dbReference>
<sequence>MKERIFALDIGTRSVVGLLLEKTTNAYEVIDLVSKEHDERTMVDGQIHDVRSVSETIASVKHILEEQHGPLHKVCVAAAGRALKTKRTSIYQSVSGQPIIDDEDVTHLELSAVQQAQYELAVEEAEMQSTHYYCVGYSVLRYHLDGQELGSLIDQQGEQVTVEVIATFLPKVVVESLIAALHRAGLEMKALTLEPIAAINVLIPPSMRRLNVALVDIGAGTSDIAITDSGTVTAYGMVPVAGDEITEAISDHYLLDFPLAEKAKKDISTQQETTITDILGFETTVTYNDLAEAIDPAIEKLSIAIRDEILLLNHKAPKAIMLVGGGSLTPELSKRLASMLELPENRVAVRGIDAIQSLKKTDNLPTGPAYVTPIGIAIASNQNPVQYISITVNDRTIRLFDIKTLTIGDCLLAAGIEIKKLYGRPGMAKLIYLNGNQLTLKGEHGTAPVILKNQQPCSLSDTIQNGDILSVTKGEDGTSPDVTLKDLLGELPHSTITMNGQNHQIQPALHVNGKKQMLTYIVQDRDQVVLETNHTVRSFLQSISQEWILEETEPFDITVNTKEHRIASHRITMLKNKKKVHPESTLQDGDQLTTSKHYPIEAQVLLKHLNAPTNHSIEVFFNNRKLTLHKPINILTKNEEPLKTSDLIYPGQNLELKETNSLNFIFQDVFRHVDIDLTQGRNFKIYRNEQEATFFEPIHSGDRLELQWLKEVKN</sequence>
<accession>A0A0A2UUJ4</accession>
<keyword evidence="2" id="KW-0131">Cell cycle</keyword>
<dbReference type="PANTHER" id="PTHR32432:SF3">
    <property type="entry name" value="ETHANOLAMINE UTILIZATION PROTEIN EUTJ"/>
    <property type="match status" value="1"/>
</dbReference>
<dbReference type="Pfam" id="PF11104">
    <property type="entry name" value="PilM_2"/>
    <property type="match status" value="1"/>
</dbReference>
<dbReference type="STRING" id="1385513.N780_06405"/>
<dbReference type="PANTHER" id="PTHR32432">
    <property type="entry name" value="CELL DIVISION PROTEIN FTSA-RELATED"/>
    <property type="match status" value="1"/>
</dbReference>
<dbReference type="RefSeq" id="WP_036786504.1">
    <property type="nucleotide sequence ID" value="NZ_AVBG01000015.1"/>
</dbReference>
<keyword evidence="3" id="KW-1185">Reference proteome</keyword>
<dbReference type="Proteomes" id="UP000030153">
    <property type="component" value="Unassembled WGS sequence"/>
</dbReference>
<evidence type="ECO:0000313" key="3">
    <source>
        <dbReference type="Proteomes" id="UP000030153"/>
    </source>
</evidence>
<dbReference type="EMBL" id="AVBG01000015">
    <property type="protein sequence ID" value="KGP90176.1"/>
    <property type="molecule type" value="Genomic_DNA"/>
</dbReference>
<dbReference type="SUPFAM" id="SSF53067">
    <property type="entry name" value="Actin-like ATPase domain"/>
    <property type="match status" value="2"/>
</dbReference>
<dbReference type="CDD" id="cd24004">
    <property type="entry name" value="ASKHA_NBD_PilM-like"/>
    <property type="match status" value="1"/>
</dbReference>
<keyword evidence="2" id="KW-0132">Cell division</keyword>
<proteinExistence type="predicted"/>
<dbReference type="AlphaFoldDB" id="A0A0A2UUJ4"/>
<dbReference type="Gene3D" id="3.30.420.40">
    <property type="match status" value="2"/>
</dbReference>
<dbReference type="OrthoDB" id="9768127at2"/>
<feature type="domain" description="SHS2" evidence="1">
    <location>
        <begin position="5"/>
        <end position="202"/>
    </location>
</feature>
<dbReference type="Gene3D" id="3.30.1490.300">
    <property type="match status" value="1"/>
</dbReference>
<dbReference type="InterPro" id="IPR003494">
    <property type="entry name" value="SHS2_FtsA"/>
</dbReference>
<reference evidence="2 3" key="1">
    <citation type="submission" date="2013-08" db="EMBL/GenBank/DDBJ databases">
        <title>Genome of Pontibacillus chungwhensis.</title>
        <authorList>
            <person name="Wang Q."/>
            <person name="Wang G."/>
        </authorList>
    </citation>
    <scope>NUCLEOTIDE SEQUENCE [LARGE SCALE GENOMIC DNA]</scope>
    <source>
        <strain evidence="2 3">BH030062</strain>
    </source>
</reference>
<dbReference type="InterPro" id="IPR050696">
    <property type="entry name" value="FtsA/MreB"/>
</dbReference>
<dbReference type="SMART" id="SM00842">
    <property type="entry name" value="FtsA"/>
    <property type="match status" value="1"/>
</dbReference>
<evidence type="ECO:0000259" key="1">
    <source>
        <dbReference type="SMART" id="SM00842"/>
    </source>
</evidence>
<protein>
    <submittedName>
        <fullName evidence="2">Cell division protein</fullName>
    </submittedName>
</protein>
<gene>
    <name evidence="2" type="ORF">N780_06405</name>
</gene>